<sequence length="175" mass="20219">MAVIGSHNFTIGCATNIVEGDQHNQTINIRFEARQEQQQAQRKEDGLELIDEYRNIRLGDIYKVEETGFDELEECEHDEDGRSVLRCTGKRTWYRARLYGDDKVYTGVTYSGREASKVPLQLLYVDLLVHPEWQLWKEDFVKYSGSHNLSDSAVIWQLLGINRSKVPALIFYDGS</sequence>
<evidence type="ECO:0000313" key="2">
    <source>
        <dbReference type="Proteomes" id="UP001383192"/>
    </source>
</evidence>
<protein>
    <submittedName>
        <fullName evidence="1">Uncharacterized protein</fullName>
    </submittedName>
</protein>
<comment type="caution">
    <text evidence="1">The sequence shown here is derived from an EMBL/GenBank/DDBJ whole genome shotgun (WGS) entry which is preliminary data.</text>
</comment>
<dbReference type="Proteomes" id="UP001383192">
    <property type="component" value="Unassembled WGS sequence"/>
</dbReference>
<evidence type="ECO:0000313" key="1">
    <source>
        <dbReference type="EMBL" id="KAK7060721.1"/>
    </source>
</evidence>
<reference evidence="1 2" key="1">
    <citation type="submission" date="2024-01" db="EMBL/GenBank/DDBJ databases">
        <title>A draft genome for a cacao thread blight-causing isolate of Paramarasmius palmivorus.</title>
        <authorList>
            <person name="Baruah I.K."/>
            <person name="Bukari Y."/>
            <person name="Amoako-Attah I."/>
            <person name="Meinhardt L.W."/>
            <person name="Bailey B.A."/>
            <person name="Cohen S.P."/>
        </authorList>
    </citation>
    <scope>NUCLEOTIDE SEQUENCE [LARGE SCALE GENOMIC DNA]</scope>
    <source>
        <strain evidence="1 2">GH-12</strain>
    </source>
</reference>
<gene>
    <name evidence="1" type="ORF">VNI00_000452</name>
</gene>
<organism evidence="1 2">
    <name type="scientific">Paramarasmius palmivorus</name>
    <dbReference type="NCBI Taxonomy" id="297713"/>
    <lineage>
        <taxon>Eukaryota</taxon>
        <taxon>Fungi</taxon>
        <taxon>Dikarya</taxon>
        <taxon>Basidiomycota</taxon>
        <taxon>Agaricomycotina</taxon>
        <taxon>Agaricomycetes</taxon>
        <taxon>Agaricomycetidae</taxon>
        <taxon>Agaricales</taxon>
        <taxon>Marasmiineae</taxon>
        <taxon>Marasmiaceae</taxon>
        <taxon>Paramarasmius</taxon>
    </lineage>
</organism>
<proteinExistence type="predicted"/>
<dbReference type="EMBL" id="JAYKXP010000002">
    <property type="protein sequence ID" value="KAK7060721.1"/>
    <property type="molecule type" value="Genomic_DNA"/>
</dbReference>
<dbReference type="AlphaFoldDB" id="A0AAW0E5S2"/>
<keyword evidence="2" id="KW-1185">Reference proteome</keyword>
<accession>A0AAW0E5S2</accession>
<name>A0AAW0E5S2_9AGAR</name>